<keyword evidence="10 14" id="KW-0472">Membrane</keyword>
<keyword evidence="19" id="KW-1267">Proteomics identification</keyword>
<dbReference type="EMBL" id="QBIY01013221">
    <property type="protein sequence ID" value="RXN10079.1"/>
    <property type="molecule type" value="Genomic_DNA"/>
</dbReference>
<evidence type="ECO:0000256" key="13">
    <source>
        <dbReference type="SAM" id="MobiDB-lite"/>
    </source>
</evidence>
<feature type="region of interest" description="Disordered" evidence="13">
    <location>
        <begin position="432"/>
        <end position="458"/>
    </location>
</feature>
<keyword evidence="9" id="KW-0333">Golgi apparatus</keyword>
<evidence type="ECO:0000256" key="10">
    <source>
        <dbReference type="ARBA" id="ARBA00023136"/>
    </source>
</evidence>
<reference evidence="16 18" key="1">
    <citation type="submission" date="2018-03" db="EMBL/GenBank/DDBJ databases">
        <title>Draft genome sequence of Rohu Carp (Labeo rohita).</title>
        <authorList>
            <person name="Das P."/>
            <person name="Kushwaha B."/>
            <person name="Joshi C.G."/>
            <person name="Kumar D."/>
            <person name="Nagpure N.S."/>
            <person name="Sahoo L."/>
            <person name="Das S.P."/>
            <person name="Bit A."/>
            <person name="Patnaik S."/>
            <person name="Meher P.K."/>
            <person name="Jayasankar P."/>
            <person name="Koringa P.G."/>
            <person name="Patel N.V."/>
            <person name="Hinsu A.T."/>
            <person name="Kumar R."/>
            <person name="Pandey M."/>
            <person name="Agarwal S."/>
            <person name="Srivastava S."/>
            <person name="Singh M."/>
            <person name="Iquebal M.A."/>
            <person name="Jaiswal S."/>
            <person name="Angadi U.B."/>
            <person name="Kumar N."/>
            <person name="Raza M."/>
            <person name="Shah T.M."/>
            <person name="Rai A."/>
            <person name="Jena J.K."/>
        </authorList>
    </citation>
    <scope>NUCLEOTIDE SEQUENCE [LARGE SCALE GENOMIC DNA]</scope>
    <source>
        <strain evidence="16">DASCIFA01</strain>
        <tissue evidence="16">Testis</tissue>
    </source>
</reference>
<feature type="region of interest" description="Disordered" evidence="13">
    <location>
        <begin position="260"/>
        <end position="325"/>
    </location>
</feature>
<keyword evidence="8" id="KW-0053">Apoptosis</keyword>
<feature type="transmembrane region" description="Helical" evidence="14">
    <location>
        <begin position="12"/>
        <end position="34"/>
    </location>
</feature>
<evidence type="ECO:0000259" key="15">
    <source>
        <dbReference type="Pfam" id="PF20929"/>
    </source>
</evidence>
<evidence type="ECO:0000256" key="3">
    <source>
        <dbReference type="ARBA" id="ARBA00004496"/>
    </source>
</evidence>
<keyword evidence="14" id="KW-0812">Transmembrane</keyword>
<feature type="compositionally biased region" description="Basic and acidic residues" evidence="13">
    <location>
        <begin position="436"/>
        <end position="447"/>
    </location>
</feature>
<evidence type="ECO:0000313" key="18">
    <source>
        <dbReference type="Proteomes" id="UP000290572"/>
    </source>
</evidence>
<dbReference type="FunFam" id="1.20.120.330:FF:000006">
    <property type="entry name" value="Programmed cell death protein 10"/>
    <property type="match status" value="1"/>
</dbReference>
<gene>
    <name evidence="17" type="ORF">ROHU_036038</name>
    <name evidence="16" type="ORF">ROHU_037386</name>
</gene>
<comment type="subcellular location">
    <subcellularLocation>
        <location evidence="2">Cell membrane</location>
        <topology evidence="2">Peripheral membrane protein</topology>
        <orientation evidence="2">Cytoplasmic side</orientation>
    </subcellularLocation>
    <subcellularLocation>
        <location evidence="3">Cytoplasm</location>
    </subcellularLocation>
    <subcellularLocation>
        <location evidence="1">Golgi apparatus membrane</location>
        <topology evidence="1">Peripheral membrane protein</topology>
        <orientation evidence="1">Cytoplasmic side</orientation>
    </subcellularLocation>
</comment>
<dbReference type="InterPro" id="IPR046409">
    <property type="entry name" value="PDC10_dimerisation_sf"/>
</dbReference>
<dbReference type="Pfam" id="PF06840">
    <property type="entry name" value="PDC10_C"/>
    <property type="match status" value="1"/>
</dbReference>
<dbReference type="GO" id="GO:0006915">
    <property type="term" value="P:apoptotic process"/>
    <property type="evidence" value="ECO:0007669"/>
    <property type="project" value="UniProtKB-KW"/>
</dbReference>
<sequence length="642" mass="74534">MGKGICSRRQRRIFQSFLLLIFVCGTLCAFMISYEMHKELKKTEATALKYQQHQESLSAQLQVVYEHHSKLEKSLQKERLEHKKAEEDLLLFKRESQKALNKEKQESTYRLNALQTEHQILKSQHEDLKMQYYELQDKHQNQGQDHEHILDEHRLEIDNLQREKEVEISRLKENVYNLREENRQLRKAHQDIYTQLLDVQEQHKNLQASKDHLSLTLQDHKNALVAAQVEGYEENGKGLSPQGVLEIENNNATKVAMKQPRQIDIFAEGNGKKEERSTSKERGGEDKGKKAVLEHSLSNPEELGINPRNTLSQSPEKQTQTEPLHRTKVHFEALDTVIAGNAVQSHHVMTGREDVNTTQKHDKGVGEKNLNAVNEANNQNRDEFEEGEEETEYKSNASKIRPEEDEQLVVAGDPEQQEDQPDEQYEDDVADETLDDSVHDRQKRAEVEENDEDPYSERNGAQLERINLSAAQTLRAAFIKAEKENPGLTQDIIMKILEKKNVEINFTESLLRMAADDVEEYLIERPEQEFQDLNEKARALKHILSKIPDEINDRVRFLQTIKDIASAIKELLDTVNNVFKKYQYQNRRALEHQKKEFVKYSKSFSDTLKTYFKDGKAINVFISANRLIHQTNLILQTFKTVA</sequence>
<organism evidence="16 18">
    <name type="scientific">Labeo rohita</name>
    <name type="common">Indian major carp</name>
    <name type="synonym">Cyprinus rohita</name>
    <dbReference type="NCBI Taxonomy" id="84645"/>
    <lineage>
        <taxon>Eukaryota</taxon>
        <taxon>Metazoa</taxon>
        <taxon>Chordata</taxon>
        <taxon>Craniata</taxon>
        <taxon>Vertebrata</taxon>
        <taxon>Euteleostomi</taxon>
        <taxon>Actinopterygii</taxon>
        <taxon>Neopterygii</taxon>
        <taxon>Teleostei</taxon>
        <taxon>Ostariophysi</taxon>
        <taxon>Cypriniformes</taxon>
        <taxon>Cyprinidae</taxon>
        <taxon>Labeoninae</taxon>
        <taxon>Labeonini</taxon>
        <taxon>Labeo</taxon>
    </lineage>
</organism>
<evidence type="ECO:0007829" key="19">
    <source>
        <dbReference type="PeptideAtlas" id="A0A498LNW0"/>
    </source>
</evidence>
<dbReference type="Proteomes" id="UP000290572">
    <property type="component" value="Unassembled WGS sequence"/>
</dbReference>
<keyword evidence="18" id="KW-1185">Reference proteome</keyword>
<dbReference type="InterPro" id="IPR042336">
    <property type="entry name" value="GOLIM4"/>
</dbReference>
<evidence type="ECO:0000256" key="5">
    <source>
        <dbReference type="ARBA" id="ARBA00022475"/>
    </source>
</evidence>
<feature type="domain" description="Programmed cell death protein 10 dimerisation" evidence="15">
    <location>
        <begin position="462"/>
        <end position="502"/>
    </location>
</feature>
<evidence type="ECO:0000313" key="17">
    <source>
        <dbReference type="EMBL" id="RXN33643.1"/>
    </source>
</evidence>
<evidence type="ECO:0000256" key="4">
    <source>
        <dbReference type="ARBA" id="ARBA00009181"/>
    </source>
</evidence>
<evidence type="ECO:0000313" key="16">
    <source>
        <dbReference type="EMBL" id="RXN10079.1"/>
    </source>
</evidence>
<dbReference type="PANTHER" id="PTHR22909">
    <property type="entry name" value="GOLGI INTEGRAL MEMBRANE PROTEIN 4"/>
    <property type="match status" value="1"/>
</dbReference>
<keyword evidence="6" id="KW-0963">Cytoplasm</keyword>
<dbReference type="PANTHER" id="PTHR22909:SF24">
    <property type="entry name" value="GOLGI INTEGRAL MEMBRANE PROTEIN 4-RELATED"/>
    <property type="match status" value="1"/>
</dbReference>
<keyword evidence="12" id="KW-0175">Coiled coil</keyword>
<keyword evidence="14" id="KW-1133">Transmembrane helix</keyword>
<feature type="region of interest" description="Disordered" evidence="13">
    <location>
        <begin position="350"/>
        <end position="405"/>
    </location>
</feature>
<feature type="compositionally biased region" description="Basic and acidic residues" evidence="13">
    <location>
        <begin position="350"/>
        <end position="366"/>
    </location>
</feature>
<feature type="coiled-coil region" evidence="12">
    <location>
        <begin position="68"/>
        <end position="188"/>
    </location>
</feature>
<comment type="subunit">
    <text evidence="11">Interacts (via C-terminus) with CCM2. Interacts (via N-terminus) with STK25 and STK26.</text>
</comment>
<evidence type="ECO:0000256" key="11">
    <source>
        <dbReference type="ARBA" id="ARBA00063206"/>
    </source>
</evidence>
<keyword evidence="7" id="KW-0037">Angiogenesis</keyword>
<protein>
    <submittedName>
        <fullName evidence="16">Golgi integral membrane 4-like protein</fullName>
    </submittedName>
</protein>
<dbReference type="Gene3D" id="1.10.12.70">
    <property type="match status" value="1"/>
</dbReference>
<dbReference type="Pfam" id="PF20929">
    <property type="entry name" value="PDCD10_N"/>
    <property type="match status" value="1"/>
</dbReference>
<evidence type="ECO:0000256" key="6">
    <source>
        <dbReference type="ARBA" id="ARBA00022490"/>
    </source>
</evidence>
<evidence type="ECO:0000256" key="8">
    <source>
        <dbReference type="ARBA" id="ARBA00022703"/>
    </source>
</evidence>
<accession>A0A498LNW0</accession>
<evidence type="ECO:0000256" key="1">
    <source>
        <dbReference type="ARBA" id="ARBA00004255"/>
    </source>
</evidence>
<evidence type="ECO:0000256" key="14">
    <source>
        <dbReference type="SAM" id="Phobius"/>
    </source>
</evidence>
<dbReference type="InterPro" id="IPR048288">
    <property type="entry name" value="PDCD10_N"/>
</dbReference>
<name>A0A498LNW0_LABRO</name>
<feature type="compositionally biased region" description="Basic and acidic residues" evidence="13">
    <location>
        <begin position="270"/>
        <end position="293"/>
    </location>
</feature>
<dbReference type="GO" id="GO:0003007">
    <property type="term" value="P:heart morphogenesis"/>
    <property type="evidence" value="ECO:0007669"/>
    <property type="project" value="UniProtKB-ARBA"/>
</dbReference>
<evidence type="ECO:0000256" key="2">
    <source>
        <dbReference type="ARBA" id="ARBA00004413"/>
    </source>
</evidence>
<keyword evidence="5" id="KW-1003">Cell membrane</keyword>
<proteinExistence type="evidence at protein level"/>
<feature type="compositionally biased region" description="Polar residues" evidence="13">
    <location>
        <begin position="307"/>
        <end position="322"/>
    </location>
</feature>
<dbReference type="EMBL" id="QBIY01011256">
    <property type="protein sequence ID" value="RXN33643.1"/>
    <property type="molecule type" value="Genomic_DNA"/>
</dbReference>
<evidence type="ECO:0000256" key="9">
    <source>
        <dbReference type="ARBA" id="ARBA00023034"/>
    </source>
</evidence>
<evidence type="ECO:0000256" key="7">
    <source>
        <dbReference type="ARBA" id="ARBA00022657"/>
    </source>
</evidence>
<dbReference type="STRING" id="84645.A0A498LNW0"/>
<comment type="similarity">
    <text evidence="4">Belongs to the PDCD10 family.</text>
</comment>
<dbReference type="GO" id="GO:0005886">
    <property type="term" value="C:plasma membrane"/>
    <property type="evidence" value="ECO:0007669"/>
    <property type="project" value="UniProtKB-SubCell"/>
</dbReference>
<evidence type="ECO:0000256" key="12">
    <source>
        <dbReference type="SAM" id="Coils"/>
    </source>
</evidence>
<feature type="compositionally biased region" description="Low complexity" evidence="13">
    <location>
        <begin position="369"/>
        <end position="379"/>
    </location>
</feature>
<dbReference type="Gene3D" id="1.20.120.330">
    <property type="entry name" value="Nucleotidyltransferases domain 2"/>
    <property type="match status" value="1"/>
</dbReference>
<dbReference type="GO" id="GO:0001525">
    <property type="term" value="P:angiogenesis"/>
    <property type="evidence" value="ECO:0007669"/>
    <property type="project" value="UniProtKB-KW"/>
</dbReference>
<dbReference type="AlphaFoldDB" id="A0A498LNW0"/>
<comment type="caution">
    <text evidence="16">The sequence shown here is derived from an EMBL/GenBank/DDBJ whole genome shotgun (WGS) entry which is preliminary data.</text>
</comment>
<dbReference type="GO" id="GO:0000139">
    <property type="term" value="C:Golgi membrane"/>
    <property type="evidence" value="ECO:0007669"/>
    <property type="project" value="UniProtKB-SubCell"/>
</dbReference>